<sequence>MTLLACIMRHYLCFTILFVQSMFTYGQLDTDTPIGEQCGGIGWIGSTSCVTGGYCRPINEAYSVCEPVPPTPDPTYTPSATETTTWTYSSSTATWTSSVSCRYYVRDERKRWTCAPNPSTISTTSIVSTSSTTTLTSVS</sequence>
<evidence type="ECO:0000313" key="4">
    <source>
        <dbReference type="EMBL" id="CAE6473110.1"/>
    </source>
</evidence>
<feature type="domain" description="CBM1" evidence="3">
    <location>
        <begin position="30"/>
        <end position="66"/>
    </location>
</feature>
<dbReference type="InterPro" id="IPR035971">
    <property type="entry name" value="CBD_sf"/>
</dbReference>
<dbReference type="SMART" id="SM00236">
    <property type="entry name" value="fCBD"/>
    <property type="match status" value="1"/>
</dbReference>
<dbReference type="InterPro" id="IPR000254">
    <property type="entry name" value="CBD"/>
</dbReference>
<evidence type="ECO:0000256" key="1">
    <source>
        <dbReference type="ARBA" id="ARBA00022729"/>
    </source>
</evidence>
<accession>A0A8H3C721</accession>
<dbReference type="PROSITE" id="PS51164">
    <property type="entry name" value="CBM1_2"/>
    <property type="match status" value="1"/>
</dbReference>
<name>A0A8H3C721_9AGAM</name>
<evidence type="ECO:0000313" key="5">
    <source>
        <dbReference type="Proteomes" id="UP000663861"/>
    </source>
</evidence>
<reference evidence="4" key="1">
    <citation type="submission" date="2021-01" db="EMBL/GenBank/DDBJ databases">
        <authorList>
            <person name="Kaushik A."/>
        </authorList>
    </citation>
    <scope>NUCLEOTIDE SEQUENCE</scope>
    <source>
        <strain evidence="4">AG4-RS23</strain>
    </source>
</reference>
<protein>
    <recommendedName>
        <fullName evidence="3">CBM1 domain-containing protein</fullName>
    </recommendedName>
</protein>
<dbReference type="GO" id="GO:0005975">
    <property type="term" value="P:carbohydrate metabolic process"/>
    <property type="evidence" value="ECO:0007669"/>
    <property type="project" value="InterPro"/>
</dbReference>
<evidence type="ECO:0000256" key="2">
    <source>
        <dbReference type="SAM" id="SignalP"/>
    </source>
</evidence>
<dbReference type="EMBL" id="CAJMWY010001675">
    <property type="protein sequence ID" value="CAE6473110.1"/>
    <property type="molecule type" value="Genomic_DNA"/>
</dbReference>
<feature type="signal peptide" evidence="2">
    <location>
        <begin position="1"/>
        <end position="26"/>
    </location>
</feature>
<comment type="caution">
    <text evidence="4">The sequence shown here is derived from an EMBL/GenBank/DDBJ whole genome shotgun (WGS) entry which is preliminary data.</text>
</comment>
<keyword evidence="1 2" id="KW-0732">Signal</keyword>
<dbReference type="AlphaFoldDB" id="A0A8H3C721"/>
<evidence type="ECO:0000259" key="3">
    <source>
        <dbReference type="PROSITE" id="PS51164"/>
    </source>
</evidence>
<dbReference type="GO" id="GO:0030248">
    <property type="term" value="F:cellulose binding"/>
    <property type="evidence" value="ECO:0007669"/>
    <property type="project" value="InterPro"/>
</dbReference>
<dbReference type="Proteomes" id="UP000663861">
    <property type="component" value="Unassembled WGS sequence"/>
</dbReference>
<feature type="chain" id="PRO_5034970032" description="CBM1 domain-containing protein" evidence="2">
    <location>
        <begin position="27"/>
        <end position="139"/>
    </location>
</feature>
<gene>
    <name evidence="4" type="ORF">RDB_LOCUS85999</name>
</gene>
<organism evidence="4 5">
    <name type="scientific">Rhizoctonia solani</name>
    <dbReference type="NCBI Taxonomy" id="456999"/>
    <lineage>
        <taxon>Eukaryota</taxon>
        <taxon>Fungi</taxon>
        <taxon>Dikarya</taxon>
        <taxon>Basidiomycota</taxon>
        <taxon>Agaricomycotina</taxon>
        <taxon>Agaricomycetes</taxon>
        <taxon>Cantharellales</taxon>
        <taxon>Ceratobasidiaceae</taxon>
        <taxon>Rhizoctonia</taxon>
    </lineage>
</organism>
<dbReference type="Pfam" id="PF00734">
    <property type="entry name" value="CBM_1"/>
    <property type="match status" value="1"/>
</dbReference>
<dbReference type="SUPFAM" id="SSF57180">
    <property type="entry name" value="Cellulose-binding domain"/>
    <property type="match status" value="1"/>
</dbReference>
<dbReference type="GO" id="GO:0005576">
    <property type="term" value="C:extracellular region"/>
    <property type="evidence" value="ECO:0007669"/>
    <property type="project" value="InterPro"/>
</dbReference>
<proteinExistence type="predicted"/>